<accession>A0A6J4R546</accession>
<name>A0A6J4R546_9ACTN</name>
<protein>
    <submittedName>
        <fullName evidence="1">Uncharacterized protein</fullName>
    </submittedName>
</protein>
<evidence type="ECO:0000313" key="1">
    <source>
        <dbReference type="EMBL" id="CAA9461762.1"/>
    </source>
</evidence>
<sequence length="43" mass="4821">MNKVHAKGGIQKPLRFILATIATHIHALGANEIRKSSFREDYS</sequence>
<proteinExistence type="predicted"/>
<dbReference type="EMBL" id="CADCVG010000108">
    <property type="protein sequence ID" value="CAA9461762.1"/>
    <property type="molecule type" value="Genomic_DNA"/>
</dbReference>
<dbReference type="AlphaFoldDB" id="A0A6J4R546"/>
<reference evidence="1" key="1">
    <citation type="submission" date="2020-02" db="EMBL/GenBank/DDBJ databases">
        <authorList>
            <person name="Meier V. D."/>
        </authorList>
    </citation>
    <scope>NUCLEOTIDE SEQUENCE</scope>
    <source>
        <strain evidence="1">AVDCRST_MAG14</strain>
    </source>
</reference>
<organism evidence="1">
    <name type="scientific">uncultured Rubrobacteraceae bacterium</name>
    <dbReference type="NCBI Taxonomy" id="349277"/>
    <lineage>
        <taxon>Bacteria</taxon>
        <taxon>Bacillati</taxon>
        <taxon>Actinomycetota</taxon>
        <taxon>Rubrobacteria</taxon>
        <taxon>Rubrobacterales</taxon>
        <taxon>Rubrobacteraceae</taxon>
        <taxon>environmental samples</taxon>
    </lineage>
</organism>
<gene>
    <name evidence="1" type="ORF">AVDCRST_MAG14-2557</name>
</gene>